<evidence type="ECO:0000313" key="10">
    <source>
        <dbReference type="EMBL" id="QIG78960.1"/>
    </source>
</evidence>
<feature type="transmembrane region" description="Helical" evidence="8">
    <location>
        <begin position="263"/>
        <end position="287"/>
    </location>
</feature>
<feature type="transmembrane region" description="Helical" evidence="8">
    <location>
        <begin position="308"/>
        <end position="328"/>
    </location>
</feature>
<proteinExistence type="predicted"/>
<accession>A0A6G6Y228</accession>
<keyword evidence="11" id="KW-1185">Reference proteome</keyword>
<evidence type="ECO:0000256" key="2">
    <source>
        <dbReference type="ARBA" id="ARBA00022448"/>
    </source>
</evidence>
<feature type="transmembrane region" description="Helical" evidence="8">
    <location>
        <begin position="395"/>
        <end position="423"/>
    </location>
</feature>
<gene>
    <name evidence="10" type="ORF">G5C33_03615</name>
</gene>
<dbReference type="GO" id="GO:0015297">
    <property type="term" value="F:antiporter activity"/>
    <property type="evidence" value="ECO:0007669"/>
    <property type="project" value="UniProtKB-KW"/>
</dbReference>
<comment type="subcellular location">
    <subcellularLocation>
        <location evidence="1">Cell membrane</location>
        <topology evidence="1">Multi-pass membrane protein</topology>
    </subcellularLocation>
</comment>
<keyword evidence="5 8" id="KW-1133">Transmembrane helix</keyword>
<feature type="transmembrane region" description="Helical" evidence="8">
    <location>
        <begin position="365"/>
        <end position="383"/>
    </location>
</feature>
<keyword evidence="6" id="KW-0406">Ion transport</keyword>
<keyword evidence="4 8" id="KW-0812">Transmembrane</keyword>
<dbReference type="Proteomes" id="UP000501568">
    <property type="component" value="Chromosome"/>
</dbReference>
<feature type="domain" description="Cation/H+ exchanger transmembrane" evidence="9">
    <location>
        <begin position="34"/>
        <end position="419"/>
    </location>
</feature>
<evidence type="ECO:0000256" key="4">
    <source>
        <dbReference type="ARBA" id="ARBA00022692"/>
    </source>
</evidence>
<evidence type="ECO:0000256" key="5">
    <source>
        <dbReference type="ARBA" id="ARBA00022989"/>
    </source>
</evidence>
<evidence type="ECO:0000259" key="9">
    <source>
        <dbReference type="Pfam" id="PF00999"/>
    </source>
</evidence>
<dbReference type="PANTHER" id="PTHR32507:SF8">
    <property type="entry name" value="CNH1P"/>
    <property type="match status" value="1"/>
</dbReference>
<feature type="transmembrane region" description="Helical" evidence="8">
    <location>
        <begin position="81"/>
        <end position="99"/>
    </location>
</feature>
<feature type="transmembrane region" description="Helical" evidence="8">
    <location>
        <begin position="49"/>
        <end position="69"/>
    </location>
</feature>
<dbReference type="InterPro" id="IPR006153">
    <property type="entry name" value="Cation/H_exchanger_TM"/>
</dbReference>
<protein>
    <submittedName>
        <fullName evidence="10">Sodium:proton antiporter</fullName>
    </submittedName>
</protein>
<dbReference type="EMBL" id="CP049109">
    <property type="protein sequence ID" value="QIG78960.1"/>
    <property type="molecule type" value="Genomic_DNA"/>
</dbReference>
<reference evidence="10 11" key="1">
    <citation type="submission" date="2020-02" db="EMBL/GenBank/DDBJ databases">
        <authorList>
            <person name="Zheng R.K."/>
            <person name="Sun C.M."/>
        </authorList>
    </citation>
    <scope>NUCLEOTIDE SEQUENCE [LARGE SCALE GENOMIC DNA]</scope>
    <source>
        <strain evidence="11">zrk23</strain>
    </source>
</reference>
<keyword evidence="2" id="KW-0813">Transport</keyword>
<dbReference type="PANTHER" id="PTHR32507">
    <property type="entry name" value="NA(+)/H(+) ANTIPORTER 1"/>
    <property type="match status" value="1"/>
</dbReference>
<feature type="transmembrane region" description="Helical" evidence="8">
    <location>
        <begin position="22"/>
        <end position="42"/>
    </location>
</feature>
<feature type="transmembrane region" description="Helical" evidence="8">
    <location>
        <begin position="222"/>
        <end position="243"/>
    </location>
</feature>
<dbReference type="GO" id="GO:1902600">
    <property type="term" value="P:proton transmembrane transport"/>
    <property type="evidence" value="ECO:0007669"/>
    <property type="project" value="InterPro"/>
</dbReference>
<dbReference type="AlphaFoldDB" id="A0A6G6Y228"/>
<name>A0A6G6Y228_9SPHN</name>
<dbReference type="Pfam" id="PF00999">
    <property type="entry name" value="Na_H_Exchanger"/>
    <property type="match status" value="1"/>
</dbReference>
<keyword evidence="3" id="KW-0050">Antiport</keyword>
<evidence type="ECO:0000256" key="1">
    <source>
        <dbReference type="ARBA" id="ARBA00004651"/>
    </source>
</evidence>
<evidence type="ECO:0000313" key="11">
    <source>
        <dbReference type="Proteomes" id="UP000501568"/>
    </source>
</evidence>
<dbReference type="GO" id="GO:0005886">
    <property type="term" value="C:plasma membrane"/>
    <property type="evidence" value="ECO:0007669"/>
    <property type="project" value="UniProtKB-SubCell"/>
</dbReference>
<dbReference type="KEGG" id="spzr:G5C33_03615"/>
<dbReference type="RefSeq" id="WP_165325961.1">
    <property type="nucleotide sequence ID" value="NZ_CP049109.1"/>
</dbReference>
<evidence type="ECO:0000256" key="3">
    <source>
        <dbReference type="ARBA" id="ARBA00022449"/>
    </source>
</evidence>
<evidence type="ECO:0000256" key="7">
    <source>
        <dbReference type="ARBA" id="ARBA00023136"/>
    </source>
</evidence>
<evidence type="ECO:0000256" key="6">
    <source>
        <dbReference type="ARBA" id="ARBA00023065"/>
    </source>
</evidence>
<evidence type="ECO:0000256" key="8">
    <source>
        <dbReference type="SAM" id="Phobius"/>
    </source>
</evidence>
<feature type="transmembrane region" description="Helical" evidence="8">
    <location>
        <begin position="120"/>
        <end position="147"/>
    </location>
</feature>
<organism evidence="10 11">
    <name type="scientific">Stakelama tenebrarum</name>
    <dbReference type="NCBI Taxonomy" id="2711215"/>
    <lineage>
        <taxon>Bacteria</taxon>
        <taxon>Pseudomonadati</taxon>
        <taxon>Pseudomonadota</taxon>
        <taxon>Alphaproteobacteria</taxon>
        <taxon>Sphingomonadales</taxon>
        <taxon>Sphingomonadaceae</taxon>
        <taxon>Stakelama</taxon>
    </lineage>
</organism>
<feature type="transmembrane region" description="Helical" evidence="8">
    <location>
        <begin position="192"/>
        <end position="215"/>
    </location>
</feature>
<sequence>MTATAGAEAAALAEEAPRIGQFYFEILFGLGAMILLVAWLPIALRKLPLSLPIICVLLGFGVFSVDPFAVWAPHPDKTPGLVERATELIVIVSLMGAGLKMERRPGWRRWNVTWRLLGIAMPLTILLVMVAGNQLLGLGAATALLLAGSLAPTDPVLAGDVQVAHDESENPPEAKFALTSEAGLNDALAFPFIHLAVAMALAGGFSASLFTSWVLEDVAWRLAAGLAVGAALGWAIGWTIYRLPHGTRLSRSGDGFIALGATLIVYTSAEFVHGYGFLAVFVAGLMIRQAARGHEFNRRLHDFADESERLLMMLLLLMFGGMIAAGLLDDIGWRECAFAAAMLLFIRPLAGMISLIGFRRSFTERAIIAFFGIRGLGSVYYLSYGFNHGAFDYEYNLWGTLGLIIVASILMHGIFVTPAMCLLNREYRGDAKSKTTG</sequence>
<keyword evidence="7 8" id="KW-0472">Membrane</keyword>
<feature type="transmembrane region" description="Helical" evidence="8">
    <location>
        <begin position="340"/>
        <end position="358"/>
    </location>
</feature>